<dbReference type="GO" id="GO:0070988">
    <property type="term" value="P:demethylation"/>
    <property type="evidence" value="ECO:0007669"/>
    <property type="project" value="InterPro"/>
</dbReference>
<name>A0A8K0JZE1_LADFU</name>
<organism evidence="2 3">
    <name type="scientific">Ladona fulva</name>
    <name type="common">Scarce chaser dragonfly</name>
    <name type="synonym">Libellula fulva</name>
    <dbReference type="NCBI Taxonomy" id="123851"/>
    <lineage>
        <taxon>Eukaryota</taxon>
        <taxon>Metazoa</taxon>
        <taxon>Ecdysozoa</taxon>
        <taxon>Arthropoda</taxon>
        <taxon>Hexapoda</taxon>
        <taxon>Insecta</taxon>
        <taxon>Pterygota</taxon>
        <taxon>Palaeoptera</taxon>
        <taxon>Odonata</taxon>
        <taxon>Epiprocta</taxon>
        <taxon>Anisoptera</taxon>
        <taxon>Libelluloidea</taxon>
        <taxon>Libellulidae</taxon>
        <taxon>Ladona</taxon>
    </lineage>
</organism>
<gene>
    <name evidence="2" type="ORF">J437_LFUL014140</name>
</gene>
<accession>A0A8K0JZE1</accession>
<dbReference type="PANTHER" id="PTHR12463:SF0">
    <property type="entry name" value="ALPHA-KETOGLUTARATE-DEPENDENT DIOXYGENASE ALKB HOMOLOG 4"/>
    <property type="match status" value="1"/>
</dbReference>
<proteinExistence type="predicted"/>
<reference evidence="2" key="2">
    <citation type="submission" date="2017-10" db="EMBL/GenBank/DDBJ databases">
        <title>Ladona fulva Genome sequencing and assembly.</title>
        <authorList>
            <person name="Murali S."/>
            <person name="Richards S."/>
            <person name="Bandaranaike D."/>
            <person name="Bellair M."/>
            <person name="Blankenburg K."/>
            <person name="Chao H."/>
            <person name="Dinh H."/>
            <person name="Doddapaneni H."/>
            <person name="Dugan-Rocha S."/>
            <person name="Elkadiri S."/>
            <person name="Gnanaolivu R."/>
            <person name="Hernandez B."/>
            <person name="Skinner E."/>
            <person name="Javaid M."/>
            <person name="Lee S."/>
            <person name="Li M."/>
            <person name="Ming W."/>
            <person name="Munidasa M."/>
            <person name="Muniz J."/>
            <person name="Nguyen L."/>
            <person name="Hughes D."/>
            <person name="Osuji N."/>
            <person name="Pu L.-L."/>
            <person name="Puazo M."/>
            <person name="Qu C."/>
            <person name="Quiroz J."/>
            <person name="Raj R."/>
            <person name="Weissenberger G."/>
            <person name="Xin Y."/>
            <person name="Zou X."/>
            <person name="Han Y."/>
            <person name="Worley K."/>
            <person name="Muzny D."/>
            <person name="Gibbs R."/>
        </authorList>
    </citation>
    <scope>NUCLEOTIDE SEQUENCE</scope>
    <source>
        <strain evidence="2">Sampled in the wild</strain>
    </source>
</reference>
<dbReference type="Proteomes" id="UP000792457">
    <property type="component" value="Unassembled WGS sequence"/>
</dbReference>
<dbReference type="SUPFAM" id="SSF51197">
    <property type="entry name" value="Clavaminate synthase-like"/>
    <property type="match status" value="2"/>
</dbReference>
<comment type="cofactor">
    <cofactor evidence="1">
        <name>Fe(2+)</name>
        <dbReference type="ChEBI" id="CHEBI:29033"/>
    </cofactor>
</comment>
<keyword evidence="3" id="KW-1185">Reference proteome</keyword>
<evidence type="ECO:0008006" key="4">
    <source>
        <dbReference type="Google" id="ProtNLM"/>
    </source>
</evidence>
<evidence type="ECO:0000313" key="3">
    <source>
        <dbReference type="Proteomes" id="UP000792457"/>
    </source>
</evidence>
<evidence type="ECO:0000313" key="2">
    <source>
        <dbReference type="EMBL" id="KAG8225496.1"/>
    </source>
</evidence>
<dbReference type="GO" id="GO:0032451">
    <property type="term" value="F:demethylase activity"/>
    <property type="evidence" value="ECO:0007669"/>
    <property type="project" value="TreeGrafter"/>
</dbReference>
<dbReference type="EMBL" id="KZ308239">
    <property type="protein sequence ID" value="KAG8225496.1"/>
    <property type="molecule type" value="Genomic_DNA"/>
</dbReference>
<dbReference type="InterPro" id="IPR032857">
    <property type="entry name" value="ALKBH4"/>
</dbReference>
<evidence type="ECO:0000256" key="1">
    <source>
        <dbReference type="ARBA" id="ARBA00001954"/>
    </source>
</evidence>
<comment type="caution">
    <text evidence="2">The sequence shown here is derived from an EMBL/GenBank/DDBJ whole genome shotgun (WGS) entry which is preliminary data.</text>
</comment>
<dbReference type="AlphaFoldDB" id="A0A8K0JZE1"/>
<dbReference type="Gene3D" id="2.60.120.590">
    <property type="entry name" value="Alpha-ketoglutarate-dependent dioxygenase AlkB-like"/>
    <property type="match status" value="1"/>
</dbReference>
<reference evidence="2" key="1">
    <citation type="submission" date="2013-04" db="EMBL/GenBank/DDBJ databases">
        <authorList>
            <person name="Qu J."/>
            <person name="Murali S.C."/>
            <person name="Bandaranaike D."/>
            <person name="Bellair M."/>
            <person name="Blankenburg K."/>
            <person name="Chao H."/>
            <person name="Dinh H."/>
            <person name="Doddapaneni H."/>
            <person name="Downs B."/>
            <person name="Dugan-Rocha S."/>
            <person name="Elkadiri S."/>
            <person name="Gnanaolivu R.D."/>
            <person name="Hernandez B."/>
            <person name="Javaid M."/>
            <person name="Jayaseelan J.C."/>
            <person name="Lee S."/>
            <person name="Li M."/>
            <person name="Ming W."/>
            <person name="Munidasa M."/>
            <person name="Muniz J."/>
            <person name="Nguyen L."/>
            <person name="Ongeri F."/>
            <person name="Osuji N."/>
            <person name="Pu L.-L."/>
            <person name="Puazo M."/>
            <person name="Qu C."/>
            <person name="Quiroz J."/>
            <person name="Raj R."/>
            <person name="Weissenberger G."/>
            <person name="Xin Y."/>
            <person name="Zou X."/>
            <person name="Han Y."/>
            <person name="Richards S."/>
            <person name="Worley K."/>
            <person name="Muzny D."/>
            <person name="Gibbs R."/>
        </authorList>
    </citation>
    <scope>NUCLEOTIDE SEQUENCE</scope>
    <source>
        <strain evidence="2">Sampled in the wild</strain>
    </source>
</reference>
<dbReference type="GO" id="GO:0016491">
    <property type="term" value="F:oxidoreductase activity"/>
    <property type="evidence" value="ECO:0007669"/>
    <property type="project" value="TreeGrafter"/>
</dbReference>
<dbReference type="PANTHER" id="PTHR12463">
    <property type="entry name" value="OXYGENASE-RELATED"/>
    <property type="match status" value="1"/>
</dbReference>
<dbReference type="OrthoDB" id="442860at2759"/>
<dbReference type="InterPro" id="IPR037151">
    <property type="entry name" value="AlkB-like_sf"/>
</dbReference>
<protein>
    <recommendedName>
        <fullName evidence="4">Alpha-ketoglutarate-dependent dioxygenase alkB homolog 4</fullName>
    </recommendedName>
</protein>
<sequence length="366" mass="42034">MGTPRPCGCKGVRTCLVCETEFGVHKRSFEFKEKYESYVYCPSCKKAWEGWDMSILSEHPNHNGKSIDYPGIYVEYEFISPEEENILIRDLDGIPWDLSQSGRKKQNYGPKCNFKKRKLKLGEFNGFPKFSEFVQRRFLRVPILEGFQTVEQCSLEYTPERGASIDPHIDDCWVWGERVVTVNVIGNSVLTLTRYKEGHERYNLADVQTYPRVLNEKGEVIWKPSSESIVVEDIRKGSNVHEDNSGSKALNSITPTSVASYTLNEVSHAENPVFCENIPVNVSEPYNFQEVDVDVSYPIVRVPMPARSLLVMYGSARYDWEHSVLRGDIDERRVCLAYREFTPPFLKGGQKEAIGKEVLQKALNFW</sequence>